<dbReference type="Proteomes" id="UP000179179">
    <property type="component" value="Unassembled WGS sequence"/>
</dbReference>
<dbReference type="RefSeq" id="XP_022393387.1">
    <property type="nucleotide sequence ID" value="XM_022528964.1"/>
</dbReference>
<dbReference type="EMBL" id="LYCR01000007">
    <property type="protein sequence ID" value="OGM49670.1"/>
    <property type="molecule type" value="Genomic_DNA"/>
</dbReference>
<feature type="region of interest" description="Disordered" evidence="7">
    <location>
        <begin position="650"/>
        <end position="675"/>
    </location>
</feature>
<dbReference type="Gene3D" id="4.10.240.10">
    <property type="entry name" value="Zn(2)-C6 fungal-type DNA-binding domain"/>
    <property type="match status" value="1"/>
</dbReference>
<dbReference type="SMART" id="SM00066">
    <property type="entry name" value="GAL4"/>
    <property type="match status" value="1"/>
</dbReference>
<evidence type="ECO:0000256" key="1">
    <source>
        <dbReference type="ARBA" id="ARBA00004123"/>
    </source>
</evidence>
<dbReference type="OrthoDB" id="3014581at2759"/>
<sequence>MDPIQPNGHQARRKRQNPVSCRLCRLKKLKCNRQRPCSNCSARGVGCEYFARNPGSTSTDCTDRREAVPAAAESAGLQARLERLEEAVFGKQDDRPSVPTAMVPSTRGALTTTVIPGFAFNEEHEVTSRWLEGIGTLENPIFRAYVVNIPFKVGPISQLLENVSATRNEAAPWPPSVQLPTKDEAMTLSQYFLDNVQYLHPVFQPHSLQHVIDAVYMHPDTPVQSKVADVALLLSILASASHLWRPQRSKCLVFLSATEAASMSLIWSNAALDILEYSKRTTAASIEVLQATIVISYVIYNSQGFSPMFRSLHSNMIMMARDLSLHKTDSPRRKGETDPPPSQIEADVKRRLWWHIAATDWLLAFTPGPQEGTYSIQLSQMHVDQPHYPESCDHDAGNVSLLSTSYFLQRVRLAEICRAVVDSLSPFKMIENANYEQIIFLDGKFEDLIRSLPAFFRLDQGSELLYTAPQLTLQRYLIHLGIYTRRSRLHQHFVVAGFTDPKYTFSRNACLNSSRAVLQICYKLEEKKDDLELIPARLATVVHHVFMATVVLVMDLCSNKVEGFEEQRQAEVTRACRMLDSLKQDSAMAAKLAHLLMEILQKHKERLQQSQSSTVPLTVVVPPTDSRISQVSPDPSSDFHRSLSNTIGQYTSATTASGGGQQPAARTEHHHQQQQQQLYVEDWEFDAMMQQYIDLGQNIDGPSWGSLFDDLDSHHMTDAGGTVFYG</sequence>
<proteinExistence type="predicted"/>
<dbReference type="GO" id="GO:0006351">
    <property type="term" value="P:DNA-templated transcription"/>
    <property type="evidence" value="ECO:0007669"/>
    <property type="project" value="InterPro"/>
</dbReference>
<dbReference type="STRING" id="109264.A0A1F8AD57"/>
<reference evidence="9 10" key="1">
    <citation type="journal article" date="2016" name="Genome Biol. Evol.">
        <title>Draft genome sequence of an aflatoxigenic Aspergillus species, A. bombycis.</title>
        <authorList>
            <person name="Moore G.G."/>
            <person name="Mack B.M."/>
            <person name="Beltz S.B."/>
            <person name="Gilbert M.K."/>
        </authorList>
    </citation>
    <scope>NUCLEOTIDE SEQUENCE [LARGE SCALE GENOMIC DNA]</scope>
    <source>
        <strain evidence="10">NRRL 26010</strain>
    </source>
</reference>
<dbReference type="Pfam" id="PF04082">
    <property type="entry name" value="Fungal_trans"/>
    <property type="match status" value="1"/>
</dbReference>
<protein>
    <recommendedName>
        <fullName evidence="8">Zn(2)-C6 fungal-type domain-containing protein</fullName>
    </recommendedName>
</protein>
<dbReference type="AlphaFoldDB" id="A0A1F8AD57"/>
<dbReference type="InterPro" id="IPR036864">
    <property type="entry name" value="Zn2-C6_fun-type_DNA-bd_sf"/>
</dbReference>
<evidence type="ECO:0000313" key="10">
    <source>
        <dbReference type="Proteomes" id="UP000179179"/>
    </source>
</evidence>
<dbReference type="PROSITE" id="PS00463">
    <property type="entry name" value="ZN2_CY6_FUNGAL_1"/>
    <property type="match status" value="1"/>
</dbReference>
<evidence type="ECO:0000256" key="2">
    <source>
        <dbReference type="ARBA" id="ARBA00022723"/>
    </source>
</evidence>
<keyword evidence="5" id="KW-0804">Transcription</keyword>
<dbReference type="PANTHER" id="PTHR31001:SF90">
    <property type="entry name" value="CENTROMERE DNA-BINDING PROTEIN COMPLEX CBF3 SUBUNIT B"/>
    <property type="match status" value="1"/>
</dbReference>
<keyword evidence="2" id="KW-0479">Metal-binding</keyword>
<dbReference type="PANTHER" id="PTHR31001">
    <property type="entry name" value="UNCHARACTERIZED TRANSCRIPTIONAL REGULATORY PROTEIN"/>
    <property type="match status" value="1"/>
</dbReference>
<dbReference type="InterPro" id="IPR007219">
    <property type="entry name" value="XnlR_reg_dom"/>
</dbReference>
<evidence type="ECO:0000256" key="6">
    <source>
        <dbReference type="ARBA" id="ARBA00023242"/>
    </source>
</evidence>
<dbReference type="CDD" id="cd00067">
    <property type="entry name" value="GAL4"/>
    <property type="match status" value="1"/>
</dbReference>
<dbReference type="InterPro" id="IPR001138">
    <property type="entry name" value="Zn2Cys6_DnaBD"/>
</dbReference>
<name>A0A1F8AD57_9EURO</name>
<comment type="caution">
    <text evidence="9">The sequence shown here is derived from an EMBL/GenBank/DDBJ whole genome shotgun (WGS) entry which is preliminary data.</text>
</comment>
<feature type="domain" description="Zn(2)-C6 fungal-type" evidence="8">
    <location>
        <begin position="20"/>
        <end position="49"/>
    </location>
</feature>
<evidence type="ECO:0000256" key="3">
    <source>
        <dbReference type="ARBA" id="ARBA00023015"/>
    </source>
</evidence>
<organism evidence="9 10">
    <name type="scientific">Aspergillus bombycis</name>
    <dbReference type="NCBI Taxonomy" id="109264"/>
    <lineage>
        <taxon>Eukaryota</taxon>
        <taxon>Fungi</taxon>
        <taxon>Dikarya</taxon>
        <taxon>Ascomycota</taxon>
        <taxon>Pezizomycotina</taxon>
        <taxon>Eurotiomycetes</taxon>
        <taxon>Eurotiomycetidae</taxon>
        <taxon>Eurotiales</taxon>
        <taxon>Aspergillaceae</taxon>
        <taxon>Aspergillus</taxon>
    </lineage>
</organism>
<dbReference type="GO" id="GO:0000981">
    <property type="term" value="F:DNA-binding transcription factor activity, RNA polymerase II-specific"/>
    <property type="evidence" value="ECO:0007669"/>
    <property type="project" value="InterPro"/>
</dbReference>
<dbReference type="GO" id="GO:0005634">
    <property type="term" value="C:nucleus"/>
    <property type="evidence" value="ECO:0007669"/>
    <property type="project" value="UniProtKB-SubCell"/>
</dbReference>
<dbReference type="Pfam" id="PF00172">
    <property type="entry name" value="Zn_clus"/>
    <property type="match status" value="1"/>
</dbReference>
<keyword evidence="10" id="KW-1185">Reference proteome</keyword>
<comment type="subcellular location">
    <subcellularLocation>
        <location evidence="1">Nucleus</location>
    </subcellularLocation>
</comment>
<accession>A0A1F8AD57</accession>
<evidence type="ECO:0000259" key="8">
    <source>
        <dbReference type="PROSITE" id="PS50048"/>
    </source>
</evidence>
<dbReference type="SUPFAM" id="SSF57701">
    <property type="entry name" value="Zn2/Cys6 DNA-binding domain"/>
    <property type="match status" value="1"/>
</dbReference>
<keyword evidence="6" id="KW-0539">Nucleus</keyword>
<dbReference type="GO" id="GO:0003677">
    <property type="term" value="F:DNA binding"/>
    <property type="evidence" value="ECO:0007669"/>
    <property type="project" value="UniProtKB-KW"/>
</dbReference>
<dbReference type="GO" id="GO:0008270">
    <property type="term" value="F:zinc ion binding"/>
    <property type="evidence" value="ECO:0007669"/>
    <property type="project" value="InterPro"/>
</dbReference>
<evidence type="ECO:0000256" key="5">
    <source>
        <dbReference type="ARBA" id="ARBA00023163"/>
    </source>
</evidence>
<evidence type="ECO:0000256" key="4">
    <source>
        <dbReference type="ARBA" id="ARBA00023125"/>
    </source>
</evidence>
<evidence type="ECO:0000256" key="7">
    <source>
        <dbReference type="SAM" id="MobiDB-lite"/>
    </source>
</evidence>
<dbReference type="PROSITE" id="PS50048">
    <property type="entry name" value="ZN2_CY6_FUNGAL_2"/>
    <property type="match status" value="1"/>
</dbReference>
<gene>
    <name evidence="9" type="ORF">ABOM_001834</name>
</gene>
<dbReference type="CDD" id="cd12148">
    <property type="entry name" value="fungal_TF_MHR"/>
    <property type="match status" value="1"/>
</dbReference>
<keyword evidence="3" id="KW-0805">Transcription regulation</keyword>
<dbReference type="InterPro" id="IPR050613">
    <property type="entry name" value="Sec_Metabolite_Reg"/>
</dbReference>
<evidence type="ECO:0000313" key="9">
    <source>
        <dbReference type="EMBL" id="OGM49670.1"/>
    </source>
</evidence>
<keyword evidence="4" id="KW-0238">DNA-binding</keyword>
<dbReference type="GeneID" id="34445224"/>